<evidence type="ECO:0000313" key="2">
    <source>
        <dbReference type="EMBL" id="CAI9265367.1"/>
    </source>
</evidence>
<proteinExistence type="predicted"/>
<name>A0AA35Y940_LACSI</name>
<dbReference type="AlphaFoldDB" id="A0AA35Y940"/>
<gene>
    <name evidence="2" type="ORF">LSALG_LOCUS5977</name>
</gene>
<evidence type="ECO:0000313" key="3">
    <source>
        <dbReference type="Proteomes" id="UP001177003"/>
    </source>
</evidence>
<sequence>MFISTCHQVELQHHNKINTFFFFSFLIIFLQITKLINKLGSLKQGLKMKLLDWMQHKFHQTSNEHLITEFAPRNSCASLTDLQYYPKSQYCYSKAQSNKQREKHFRKSFACIESARSDKEQNEQEPSDEVLFHGFLAIGTLAITEPETPTFATSVENITWKETEATENELNVINGELEKVLRTEGKEEGGEKKEDGAVVCPLQTYLFGSVIGLPETTTRKKEHRASLGELFQRTKMEEKETVGPKNNDGEKRKEKSAVHLMKKILKGRTLYPGSADKKPGKLQRMFHRKVHPETAAPKSDDLTLFPLVDTSKKGENFCTSDSDGNRECWIKSDTEYLVLEVKGKKDGK</sequence>
<evidence type="ECO:0000256" key="1">
    <source>
        <dbReference type="SAM" id="Phobius"/>
    </source>
</evidence>
<dbReference type="GO" id="GO:0009630">
    <property type="term" value="P:gravitropism"/>
    <property type="evidence" value="ECO:0007669"/>
    <property type="project" value="InterPro"/>
</dbReference>
<dbReference type="EMBL" id="OX465086">
    <property type="protein sequence ID" value="CAI9265367.1"/>
    <property type="molecule type" value="Genomic_DNA"/>
</dbReference>
<reference evidence="2" key="1">
    <citation type="submission" date="2023-04" db="EMBL/GenBank/DDBJ databases">
        <authorList>
            <person name="Vijverberg K."/>
            <person name="Xiong W."/>
            <person name="Schranz E."/>
        </authorList>
    </citation>
    <scope>NUCLEOTIDE SEQUENCE</scope>
</reference>
<protein>
    <recommendedName>
        <fullName evidence="4">Protein LAZY 1</fullName>
    </recommendedName>
</protein>
<evidence type="ECO:0008006" key="4">
    <source>
        <dbReference type="Google" id="ProtNLM"/>
    </source>
</evidence>
<dbReference type="PANTHER" id="PTHR34959">
    <property type="entry name" value="PROTEIN LAZY 1"/>
    <property type="match status" value="1"/>
</dbReference>
<organism evidence="2 3">
    <name type="scientific">Lactuca saligna</name>
    <name type="common">Willowleaf lettuce</name>
    <dbReference type="NCBI Taxonomy" id="75948"/>
    <lineage>
        <taxon>Eukaryota</taxon>
        <taxon>Viridiplantae</taxon>
        <taxon>Streptophyta</taxon>
        <taxon>Embryophyta</taxon>
        <taxon>Tracheophyta</taxon>
        <taxon>Spermatophyta</taxon>
        <taxon>Magnoliopsida</taxon>
        <taxon>eudicotyledons</taxon>
        <taxon>Gunneridae</taxon>
        <taxon>Pentapetalae</taxon>
        <taxon>asterids</taxon>
        <taxon>campanulids</taxon>
        <taxon>Asterales</taxon>
        <taxon>Asteraceae</taxon>
        <taxon>Cichorioideae</taxon>
        <taxon>Cichorieae</taxon>
        <taxon>Lactucinae</taxon>
        <taxon>Lactuca</taxon>
    </lineage>
</organism>
<keyword evidence="1" id="KW-0812">Transmembrane</keyword>
<keyword evidence="1" id="KW-1133">Transmembrane helix</keyword>
<feature type="transmembrane region" description="Helical" evidence="1">
    <location>
        <begin position="20"/>
        <end position="37"/>
    </location>
</feature>
<keyword evidence="3" id="KW-1185">Reference proteome</keyword>
<dbReference type="PANTHER" id="PTHR34959:SF11">
    <property type="match status" value="1"/>
</dbReference>
<accession>A0AA35Y940</accession>
<dbReference type="InterPro" id="IPR038928">
    <property type="entry name" value="LAZY1"/>
</dbReference>
<dbReference type="GO" id="GO:2000012">
    <property type="term" value="P:regulation of auxin polar transport"/>
    <property type="evidence" value="ECO:0007669"/>
    <property type="project" value="InterPro"/>
</dbReference>
<keyword evidence="1" id="KW-0472">Membrane</keyword>
<dbReference type="Proteomes" id="UP001177003">
    <property type="component" value="Chromosome 0"/>
</dbReference>